<dbReference type="Proteomes" id="UP000295468">
    <property type="component" value="Unassembled WGS sequence"/>
</dbReference>
<dbReference type="EMBL" id="SNYI01000002">
    <property type="protein sequence ID" value="TDQ31149.1"/>
    <property type="molecule type" value="Genomic_DNA"/>
</dbReference>
<evidence type="ECO:0000313" key="2">
    <source>
        <dbReference type="Proteomes" id="UP000295468"/>
    </source>
</evidence>
<name>A0A4R6TN21_9FLAO</name>
<keyword evidence="2" id="KW-1185">Reference proteome</keyword>
<dbReference type="AlphaFoldDB" id="A0A4R6TN21"/>
<protein>
    <submittedName>
        <fullName evidence="1">Uncharacterized protein</fullName>
    </submittedName>
</protein>
<evidence type="ECO:0000313" key="1">
    <source>
        <dbReference type="EMBL" id="TDQ31149.1"/>
    </source>
</evidence>
<proteinExistence type="predicted"/>
<dbReference type="RefSeq" id="WP_133643995.1">
    <property type="nucleotide sequence ID" value="NZ_SNYI01000002.1"/>
</dbReference>
<organism evidence="1 2">
    <name type="scientific">Zeaxanthinibacter enoshimensis</name>
    <dbReference type="NCBI Taxonomy" id="392009"/>
    <lineage>
        <taxon>Bacteria</taxon>
        <taxon>Pseudomonadati</taxon>
        <taxon>Bacteroidota</taxon>
        <taxon>Flavobacteriia</taxon>
        <taxon>Flavobacteriales</taxon>
        <taxon>Flavobacteriaceae</taxon>
        <taxon>Zeaxanthinibacter</taxon>
    </lineage>
</organism>
<dbReference type="OrthoDB" id="1442131at2"/>
<accession>A0A4R6TN21</accession>
<gene>
    <name evidence="1" type="ORF">CLV82_1851</name>
</gene>
<sequence>MKYCLYSLLVFCISCNCYKGKSQQKPGSQEQELTMIMSDTYGGEEKEGVLTIRDKKALNAFFAKINRTRKPGLAVPQIDFDNDLVIVYFMGETRQEELPVLSVQELSEERVILSPANITAGDKEKINSALLRPFGLYIMPRTGKEVVLIKE</sequence>
<reference evidence="1 2" key="1">
    <citation type="submission" date="2019-03" db="EMBL/GenBank/DDBJ databases">
        <title>Genomic Encyclopedia of Archaeal and Bacterial Type Strains, Phase II (KMG-II): from individual species to whole genera.</title>
        <authorList>
            <person name="Goeker M."/>
        </authorList>
    </citation>
    <scope>NUCLEOTIDE SEQUENCE [LARGE SCALE GENOMIC DNA]</scope>
    <source>
        <strain evidence="1 2">DSM 18435</strain>
    </source>
</reference>
<comment type="caution">
    <text evidence="1">The sequence shown here is derived from an EMBL/GenBank/DDBJ whole genome shotgun (WGS) entry which is preliminary data.</text>
</comment>